<evidence type="ECO:0000313" key="3">
    <source>
        <dbReference type="Proteomes" id="UP000480122"/>
    </source>
</evidence>
<evidence type="ECO:0000256" key="1">
    <source>
        <dbReference type="SAM" id="Phobius"/>
    </source>
</evidence>
<evidence type="ECO:0000313" key="2">
    <source>
        <dbReference type="EMBL" id="MUN05582.1"/>
    </source>
</evidence>
<dbReference type="RefSeq" id="WP_155840252.1">
    <property type="nucleotide sequence ID" value="NZ_BAAAIA010000009.1"/>
</dbReference>
<protein>
    <submittedName>
        <fullName evidence="2">Uncharacterized protein</fullName>
    </submittedName>
</protein>
<feature type="transmembrane region" description="Helical" evidence="1">
    <location>
        <begin position="54"/>
        <end position="82"/>
    </location>
</feature>
<keyword evidence="3" id="KW-1185">Reference proteome</keyword>
<dbReference type="Proteomes" id="UP000480122">
    <property type="component" value="Unassembled WGS sequence"/>
</dbReference>
<proteinExistence type="predicted"/>
<dbReference type="OrthoDB" id="9983512at2"/>
<comment type="caution">
    <text evidence="2">The sequence shown here is derived from an EMBL/GenBank/DDBJ whole genome shotgun (WGS) entry which is preliminary data.</text>
</comment>
<keyword evidence="1" id="KW-0812">Transmembrane</keyword>
<gene>
    <name evidence="2" type="ORF">GLX25_00410</name>
</gene>
<keyword evidence="1" id="KW-1133">Transmembrane helix</keyword>
<keyword evidence="1" id="KW-0472">Membrane</keyword>
<accession>A0A7C9HHR5</accession>
<name>A0A7C9HHR5_9MICO</name>
<sequence>MEVGRALRSPHVIALVVLGAAGLVVLWTMTSWIVQADSGAVFVDGDPDAQRRAYLMATLPYLLSGAAASAILGALVGLPLLVGARLVALRRARAADEGGPAAPTAP</sequence>
<reference evidence="2 3" key="1">
    <citation type="submission" date="2019-11" db="EMBL/GenBank/DDBJ databases">
        <title>Agromyces kandeliae sp. nov., isolated from mangrove soil.</title>
        <authorList>
            <person name="Wang R."/>
        </authorList>
    </citation>
    <scope>NUCLEOTIDE SEQUENCE [LARGE SCALE GENOMIC DNA]</scope>
    <source>
        <strain evidence="2 3">JCM 11431</strain>
    </source>
</reference>
<dbReference type="EMBL" id="WODA01000002">
    <property type="protein sequence ID" value="MUN05582.1"/>
    <property type="molecule type" value="Genomic_DNA"/>
</dbReference>
<organism evidence="2 3">
    <name type="scientific">Agromyces luteolus</name>
    <dbReference type="NCBI Taxonomy" id="88373"/>
    <lineage>
        <taxon>Bacteria</taxon>
        <taxon>Bacillati</taxon>
        <taxon>Actinomycetota</taxon>
        <taxon>Actinomycetes</taxon>
        <taxon>Micrococcales</taxon>
        <taxon>Microbacteriaceae</taxon>
        <taxon>Agromyces</taxon>
    </lineage>
</organism>
<feature type="transmembrane region" description="Helical" evidence="1">
    <location>
        <begin position="12"/>
        <end position="34"/>
    </location>
</feature>
<dbReference type="AlphaFoldDB" id="A0A7C9HHR5"/>